<comment type="caution">
    <text evidence="3">The sequence shown here is derived from an EMBL/GenBank/DDBJ whole genome shotgun (WGS) entry which is preliminary data.</text>
</comment>
<dbReference type="InterPro" id="IPR050966">
    <property type="entry name" value="Glutamyl_endopeptidase"/>
</dbReference>
<proteinExistence type="predicted"/>
<evidence type="ECO:0008006" key="5">
    <source>
        <dbReference type="Google" id="ProtNLM"/>
    </source>
</evidence>
<evidence type="ECO:0000256" key="2">
    <source>
        <dbReference type="SAM" id="SignalP"/>
    </source>
</evidence>
<organism evidence="3 4">
    <name type="scientific">Thermomonospora umbrina</name>
    <dbReference type="NCBI Taxonomy" id="111806"/>
    <lineage>
        <taxon>Bacteria</taxon>
        <taxon>Bacillati</taxon>
        <taxon>Actinomycetota</taxon>
        <taxon>Actinomycetes</taxon>
        <taxon>Streptosporangiales</taxon>
        <taxon>Thermomonosporaceae</taxon>
        <taxon>Thermomonospora</taxon>
    </lineage>
</organism>
<evidence type="ECO:0000256" key="1">
    <source>
        <dbReference type="ARBA" id="ARBA00022729"/>
    </source>
</evidence>
<protein>
    <recommendedName>
        <fullName evidence="5">V8-like Glu-specific endopeptidase</fullName>
    </recommendedName>
</protein>
<dbReference type="Gene3D" id="2.40.10.10">
    <property type="entry name" value="Trypsin-like serine proteases"/>
    <property type="match status" value="2"/>
</dbReference>
<dbReference type="SUPFAM" id="SSF50494">
    <property type="entry name" value="Trypsin-like serine proteases"/>
    <property type="match status" value="1"/>
</dbReference>
<dbReference type="EMBL" id="QTTT01000001">
    <property type="protein sequence ID" value="REE96005.1"/>
    <property type="molecule type" value="Genomic_DNA"/>
</dbReference>
<dbReference type="PANTHER" id="PTHR15462:SF19">
    <property type="entry name" value="PEPTIDASE S1 DOMAIN-CONTAINING PROTEIN"/>
    <property type="match status" value="1"/>
</dbReference>
<evidence type="ECO:0000313" key="4">
    <source>
        <dbReference type="Proteomes" id="UP000256661"/>
    </source>
</evidence>
<reference evidence="3 4" key="1">
    <citation type="submission" date="2018-08" db="EMBL/GenBank/DDBJ databases">
        <title>Sequencing the genomes of 1000 actinobacteria strains.</title>
        <authorList>
            <person name="Klenk H.-P."/>
        </authorList>
    </citation>
    <scope>NUCLEOTIDE SEQUENCE [LARGE SCALE GENOMIC DNA]</scope>
    <source>
        <strain evidence="3 4">DSM 43927</strain>
    </source>
</reference>
<gene>
    <name evidence="3" type="ORF">DFJ69_1425</name>
</gene>
<dbReference type="RefSeq" id="WP_116021721.1">
    <property type="nucleotide sequence ID" value="NZ_QTTT01000001.1"/>
</dbReference>
<feature type="signal peptide" evidence="2">
    <location>
        <begin position="1"/>
        <end position="27"/>
    </location>
</feature>
<dbReference type="InterPro" id="IPR009003">
    <property type="entry name" value="Peptidase_S1_PA"/>
</dbReference>
<accession>A0A3D9SSR1</accession>
<dbReference type="AlphaFoldDB" id="A0A3D9SSR1"/>
<keyword evidence="1 2" id="KW-0732">Signal</keyword>
<evidence type="ECO:0000313" key="3">
    <source>
        <dbReference type="EMBL" id="REE96005.1"/>
    </source>
</evidence>
<dbReference type="PANTHER" id="PTHR15462">
    <property type="entry name" value="SERINE PROTEASE"/>
    <property type="match status" value="1"/>
</dbReference>
<dbReference type="OrthoDB" id="5121599at2"/>
<feature type="chain" id="PRO_5017719835" description="V8-like Glu-specific endopeptidase" evidence="2">
    <location>
        <begin position="28"/>
        <end position="358"/>
    </location>
</feature>
<keyword evidence="4" id="KW-1185">Reference proteome</keyword>
<dbReference type="Proteomes" id="UP000256661">
    <property type="component" value="Unassembled WGS sequence"/>
</dbReference>
<sequence>MRLSAPRIAITAAVIGTAAATTSVAFAATGPAQTTVTKAGAPTAASGLDTYTDGEIAASATEKYWTKERMASAKPVPLPKTVTAAAASVAVADAPLQEVPAAPVGDTVATSGGVSTSAVTNTKQWPYLKTGIARTTGRIYFVKGGDNYVCSGTVVNAPNRRTVWTAGHCLHGGGPGGTWHKNVMFAPGYRDGRFPGGRWTARFRVAGTAWTKNRNLNYRYAHDLAAFTVWDWKGQRIQGRTGGQGISWGYKSRNYFMRAFGYPVVYLPSGKRTQGHRLYYCTGNTRGIRFHSQAPTSLQLPCTMGGGASGGSWLYGMNSKGWGRVAGVNSTHSTRDNRMFSPYQGRLAADIYNWIKTK</sequence>
<name>A0A3D9SSR1_9ACTN</name>
<dbReference type="InterPro" id="IPR043504">
    <property type="entry name" value="Peptidase_S1_PA_chymotrypsin"/>
</dbReference>